<evidence type="ECO:0000256" key="1">
    <source>
        <dbReference type="SAM" id="Phobius"/>
    </source>
</evidence>
<evidence type="ECO:0000313" key="3">
    <source>
        <dbReference type="Proteomes" id="UP000295390"/>
    </source>
</evidence>
<accession>A0A4R6TE86</accession>
<evidence type="ECO:0000313" key="2">
    <source>
        <dbReference type="EMBL" id="TDQ23990.1"/>
    </source>
</evidence>
<keyword evidence="1" id="KW-0812">Transmembrane</keyword>
<gene>
    <name evidence="2" type="ORF">DFQ07_2529</name>
</gene>
<sequence length="370" mass="43239">MVPPLLINSFFEDFPSIVIIVWVLAIVFFFVLISLVFFLKVVRFRLRKEELFVETQSKKYEENIVDYLYSNENSHELNSAQKEIIDKLKLSLVRSLDRKIFINTLLKLKGEVSGNMITVINQLYKDLGLATQAQSKLHSKKWHIIAIGIRDLRRFKVLEAQDEVAKCINHSKMEVRRQAYLYFINLFGFKGLDFLDELKSSISIWDQIGILDALQGMETQEVPDVRKWLSSENDYVVLFTLELVKAYNLRETQKELLLLIKHENKEIRLKTIRLLNYLYIIEAKQVLINTYENLTIKEKIAVFELLENIGVEVREEGAFVLKHINSKVFEIKVLALKILKQIDISKFIGLKNETNVLANLKVINYLENNP</sequence>
<protein>
    <recommendedName>
        <fullName evidence="4">HEAT repeat protein</fullName>
    </recommendedName>
</protein>
<comment type="caution">
    <text evidence="2">The sequence shown here is derived from an EMBL/GenBank/DDBJ whole genome shotgun (WGS) entry which is preliminary data.</text>
</comment>
<dbReference type="InterPro" id="IPR016024">
    <property type="entry name" value="ARM-type_fold"/>
</dbReference>
<reference evidence="2 3" key="1">
    <citation type="submission" date="2019-03" db="EMBL/GenBank/DDBJ databases">
        <title>Genomic Encyclopedia of Type Strains, Phase III (KMG-III): the genomes of soil and plant-associated and newly described type strains.</title>
        <authorList>
            <person name="Whitman W."/>
        </authorList>
    </citation>
    <scope>NUCLEOTIDE SEQUENCE [LARGE SCALE GENOMIC DNA]</scope>
    <source>
        <strain evidence="2 3">CECT 8283</strain>
    </source>
</reference>
<dbReference type="SUPFAM" id="SSF48371">
    <property type="entry name" value="ARM repeat"/>
    <property type="match status" value="1"/>
</dbReference>
<dbReference type="Proteomes" id="UP000295390">
    <property type="component" value="Unassembled WGS sequence"/>
</dbReference>
<keyword evidence="1" id="KW-0472">Membrane</keyword>
<proteinExistence type="predicted"/>
<dbReference type="EMBL" id="SNYH01000005">
    <property type="protein sequence ID" value="TDQ23990.1"/>
    <property type="molecule type" value="Genomic_DNA"/>
</dbReference>
<dbReference type="RefSeq" id="WP_133537273.1">
    <property type="nucleotide sequence ID" value="NZ_SNYH01000005.1"/>
</dbReference>
<name>A0A4R6TE86_9FLAO</name>
<keyword evidence="3" id="KW-1185">Reference proteome</keyword>
<feature type="transmembrane region" description="Helical" evidence="1">
    <location>
        <begin position="14"/>
        <end position="39"/>
    </location>
</feature>
<dbReference type="AlphaFoldDB" id="A0A4R6TE86"/>
<evidence type="ECO:0008006" key="4">
    <source>
        <dbReference type="Google" id="ProtNLM"/>
    </source>
</evidence>
<keyword evidence="1" id="KW-1133">Transmembrane helix</keyword>
<dbReference type="OrthoDB" id="1454284at2"/>
<organism evidence="2 3">
    <name type="scientific">Tenacibaculum caenipelagi</name>
    <dbReference type="NCBI Taxonomy" id="1325435"/>
    <lineage>
        <taxon>Bacteria</taxon>
        <taxon>Pseudomonadati</taxon>
        <taxon>Bacteroidota</taxon>
        <taxon>Flavobacteriia</taxon>
        <taxon>Flavobacteriales</taxon>
        <taxon>Flavobacteriaceae</taxon>
        <taxon>Tenacibaculum</taxon>
    </lineage>
</organism>